<dbReference type="CDD" id="cd00082">
    <property type="entry name" value="HisKA"/>
    <property type="match status" value="1"/>
</dbReference>
<reference evidence="14 15" key="1">
    <citation type="journal article" date="2016" name="Front. Microbiol.">
        <title>Genomic Resource of Rice Seed Associated Bacteria.</title>
        <authorList>
            <person name="Midha S."/>
            <person name="Bansal K."/>
            <person name="Sharma S."/>
            <person name="Kumar N."/>
            <person name="Patil P.P."/>
            <person name="Chaudhry V."/>
            <person name="Patil P.B."/>
        </authorList>
    </citation>
    <scope>NUCLEOTIDE SEQUENCE [LARGE SCALE GENOMIC DNA]</scope>
    <source>
        <strain evidence="14 15">NS226</strain>
    </source>
</reference>
<comment type="subcellular location">
    <subcellularLocation>
        <location evidence="2">Membrane</location>
    </subcellularLocation>
</comment>
<comment type="caution">
    <text evidence="14">The sequence shown here is derived from an EMBL/GenBank/DDBJ whole genome shotgun (WGS) entry which is preliminary data.</text>
</comment>
<comment type="catalytic activity">
    <reaction evidence="1">
        <text>ATP + protein L-histidine = ADP + protein N-phospho-L-histidine.</text>
        <dbReference type="EC" id="2.7.13.3"/>
    </reaction>
</comment>
<dbReference type="InterPro" id="IPR004358">
    <property type="entry name" value="Sig_transdc_His_kin-like_C"/>
</dbReference>
<dbReference type="PANTHER" id="PTHR45436">
    <property type="entry name" value="SENSOR HISTIDINE KINASE YKOH"/>
    <property type="match status" value="1"/>
</dbReference>
<evidence type="ECO:0000256" key="7">
    <source>
        <dbReference type="ARBA" id="ARBA00022777"/>
    </source>
</evidence>
<keyword evidence="8 11" id="KW-1133">Transmembrane helix</keyword>
<dbReference type="InterPro" id="IPR003660">
    <property type="entry name" value="HAMP_dom"/>
</dbReference>
<dbReference type="PATRIC" id="fig|401562.3.peg.2701"/>
<dbReference type="STRING" id="401562.NS365_10115"/>
<dbReference type="GO" id="GO:0000155">
    <property type="term" value="F:phosphorelay sensor kinase activity"/>
    <property type="evidence" value="ECO:0007669"/>
    <property type="project" value="InterPro"/>
</dbReference>
<dbReference type="Gene3D" id="1.10.287.130">
    <property type="match status" value="1"/>
</dbReference>
<dbReference type="SMART" id="SM00388">
    <property type="entry name" value="HisKA"/>
    <property type="match status" value="1"/>
</dbReference>
<accession>A0A175R7U5</accession>
<keyword evidence="7" id="KW-0418">Kinase</keyword>
<keyword evidence="10 11" id="KW-0472">Membrane</keyword>
<feature type="domain" description="Histidine kinase" evidence="12">
    <location>
        <begin position="239"/>
        <end position="460"/>
    </location>
</feature>
<sequence length="463" mass="49500">MRLTDLLSGSSFRTSAKVAIGVLVLMTVGGTLLIGSATKALREVTEQQTLEEAVLLSDVYAAEGREGLVKAIGTLSKLVSSQEHISTVYDEHGIHLAGADLAMPDFIGVRDIRLQLVSAEGSQGHFVLSVQKFSDATLVVGRSLKAVDEMRVHMIAGLTAMTVLLTLGTLGLGLLASRESFSKLRSIEGVLARVASGDSEARVPIGVRTDQIDRISLQINANLDVLSRLMNSMRATTTAIAHDLKSPLARVGLVLNDALDAIEAGRDPHAEVERALSETDALNEIIDTILRITRIRAGSPRKDMQLIDLGGLVENTLEFFAPLAQENGQTLEFRRGEAETCRLLCDKSMVQQLLANVVGNAIVHGGSGIWIRVRLEDRPDTLDLIVEDSGGGIPDGQRGEVFDLFKRLDSARSKPGSGLGLALVKAVADHHDAGIALSATDPGSADHPGLRVTVSFPRLQVQR</sequence>
<protein>
    <recommendedName>
        <fullName evidence="3">histidine kinase</fullName>
        <ecNumber evidence="3">2.7.13.3</ecNumber>
    </recommendedName>
</protein>
<evidence type="ECO:0000256" key="5">
    <source>
        <dbReference type="ARBA" id="ARBA00022679"/>
    </source>
</evidence>
<dbReference type="AlphaFoldDB" id="A0A175R7U5"/>
<dbReference type="OrthoDB" id="9815202at2"/>
<keyword evidence="5" id="KW-0808">Transferase</keyword>
<organism evidence="14 15">
    <name type="scientific">Aureimonas ureilytica</name>
    <dbReference type="NCBI Taxonomy" id="401562"/>
    <lineage>
        <taxon>Bacteria</taxon>
        <taxon>Pseudomonadati</taxon>
        <taxon>Pseudomonadota</taxon>
        <taxon>Alphaproteobacteria</taxon>
        <taxon>Hyphomicrobiales</taxon>
        <taxon>Aurantimonadaceae</taxon>
        <taxon>Aureimonas</taxon>
    </lineage>
</organism>
<dbReference type="CDD" id="cd00075">
    <property type="entry name" value="HATPase"/>
    <property type="match status" value="1"/>
</dbReference>
<evidence type="ECO:0000256" key="4">
    <source>
        <dbReference type="ARBA" id="ARBA00022553"/>
    </source>
</evidence>
<feature type="transmembrane region" description="Helical" evidence="11">
    <location>
        <begin position="20"/>
        <end position="38"/>
    </location>
</feature>
<feature type="domain" description="HAMP" evidence="13">
    <location>
        <begin position="178"/>
        <end position="231"/>
    </location>
</feature>
<keyword evidence="9" id="KW-0902">Two-component regulatory system</keyword>
<evidence type="ECO:0000313" key="15">
    <source>
        <dbReference type="Proteomes" id="UP000078272"/>
    </source>
</evidence>
<name>A0A175R7U5_9HYPH</name>
<evidence type="ECO:0000259" key="13">
    <source>
        <dbReference type="PROSITE" id="PS50885"/>
    </source>
</evidence>
<evidence type="ECO:0000256" key="2">
    <source>
        <dbReference type="ARBA" id="ARBA00004370"/>
    </source>
</evidence>
<evidence type="ECO:0000313" key="14">
    <source>
        <dbReference type="EMBL" id="KTQ92610.1"/>
    </source>
</evidence>
<proteinExistence type="predicted"/>
<evidence type="ECO:0000256" key="10">
    <source>
        <dbReference type="ARBA" id="ARBA00023136"/>
    </source>
</evidence>
<dbReference type="EMBL" id="LDPZ01000031">
    <property type="protein sequence ID" value="KTQ92610.1"/>
    <property type="molecule type" value="Genomic_DNA"/>
</dbReference>
<dbReference type="Gene3D" id="3.30.565.10">
    <property type="entry name" value="Histidine kinase-like ATPase, C-terminal domain"/>
    <property type="match status" value="1"/>
</dbReference>
<dbReference type="InterPro" id="IPR003594">
    <property type="entry name" value="HATPase_dom"/>
</dbReference>
<dbReference type="SUPFAM" id="SSF47384">
    <property type="entry name" value="Homodimeric domain of signal transducing histidine kinase"/>
    <property type="match status" value="1"/>
</dbReference>
<dbReference type="GO" id="GO:0005886">
    <property type="term" value="C:plasma membrane"/>
    <property type="evidence" value="ECO:0007669"/>
    <property type="project" value="TreeGrafter"/>
</dbReference>
<evidence type="ECO:0000256" key="6">
    <source>
        <dbReference type="ARBA" id="ARBA00022692"/>
    </source>
</evidence>
<dbReference type="InterPro" id="IPR003661">
    <property type="entry name" value="HisK_dim/P_dom"/>
</dbReference>
<evidence type="ECO:0000256" key="9">
    <source>
        <dbReference type="ARBA" id="ARBA00023012"/>
    </source>
</evidence>
<dbReference type="EC" id="2.7.13.3" evidence="3"/>
<gene>
    <name evidence="14" type="ORF">NS226_14990</name>
</gene>
<keyword evidence="4" id="KW-0597">Phosphoprotein</keyword>
<dbReference type="InterPro" id="IPR036097">
    <property type="entry name" value="HisK_dim/P_sf"/>
</dbReference>
<dbReference type="PROSITE" id="PS50109">
    <property type="entry name" value="HIS_KIN"/>
    <property type="match status" value="1"/>
</dbReference>
<feature type="transmembrane region" description="Helical" evidence="11">
    <location>
        <begin position="152"/>
        <end position="176"/>
    </location>
</feature>
<dbReference type="InterPro" id="IPR050428">
    <property type="entry name" value="TCS_sensor_his_kinase"/>
</dbReference>
<dbReference type="PANTHER" id="PTHR45436:SF8">
    <property type="entry name" value="HISTIDINE KINASE"/>
    <property type="match status" value="1"/>
</dbReference>
<dbReference type="InterPro" id="IPR036890">
    <property type="entry name" value="HATPase_C_sf"/>
</dbReference>
<dbReference type="InterPro" id="IPR005467">
    <property type="entry name" value="His_kinase_dom"/>
</dbReference>
<dbReference type="Pfam" id="PF02518">
    <property type="entry name" value="HATPase_c"/>
    <property type="match status" value="1"/>
</dbReference>
<dbReference type="SMART" id="SM00387">
    <property type="entry name" value="HATPase_c"/>
    <property type="match status" value="1"/>
</dbReference>
<evidence type="ECO:0000259" key="12">
    <source>
        <dbReference type="PROSITE" id="PS50109"/>
    </source>
</evidence>
<evidence type="ECO:0000256" key="8">
    <source>
        <dbReference type="ARBA" id="ARBA00022989"/>
    </source>
</evidence>
<dbReference type="Proteomes" id="UP000078272">
    <property type="component" value="Unassembled WGS sequence"/>
</dbReference>
<evidence type="ECO:0000256" key="1">
    <source>
        <dbReference type="ARBA" id="ARBA00000085"/>
    </source>
</evidence>
<evidence type="ECO:0000256" key="11">
    <source>
        <dbReference type="SAM" id="Phobius"/>
    </source>
</evidence>
<dbReference type="SUPFAM" id="SSF55874">
    <property type="entry name" value="ATPase domain of HSP90 chaperone/DNA topoisomerase II/histidine kinase"/>
    <property type="match status" value="1"/>
</dbReference>
<dbReference type="PROSITE" id="PS50885">
    <property type="entry name" value="HAMP"/>
    <property type="match status" value="1"/>
</dbReference>
<keyword evidence="6 11" id="KW-0812">Transmembrane</keyword>
<dbReference type="PRINTS" id="PR00344">
    <property type="entry name" value="BCTRLSENSOR"/>
</dbReference>
<evidence type="ECO:0000256" key="3">
    <source>
        <dbReference type="ARBA" id="ARBA00012438"/>
    </source>
</evidence>
<dbReference type="RefSeq" id="WP_058635642.1">
    <property type="nucleotide sequence ID" value="NZ_LDPZ01000031.1"/>
</dbReference>